<dbReference type="Proteomes" id="UP001470230">
    <property type="component" value="Unassembled WGS sequence"/>
</dbReference>
<name>A0ABR2KDH2_9EUKA</name>
<accession>A0ABR2KDH2</accession>
<gene>
    <name evidence="1" type="ORF">M9Y10_033914</name>
</gene>
<keyword evidence="2" id="KW-1185">Reference proteome</keyword>
<evidence type="ECO:0000313" key="1">
    <source>
        <dbReference type="EMBL" id="KAK8889169.1"/>
    </source>
</evidence>
<sequence length="205" mass="24037">MEESKLNVSFFVASIELNDLVINTIKSSNMFRLNITQKPQLIKEEYIVNQIQGLKKINHEFNIVNFPSSMKEITLTIRKVEKKRCLSNTLKINLKKEKSKKNNSTDCFTGRQNIKSSSNIQYKYEQFDHSLLGYFTINIENLEKEINHSITVDVITKKESIVIGKANIEICKCDEREKKNVIRKKNKEYYMNKVILDDKNCYLLD</sequence>
<reference evidence="1 2" key="1">
    <citation type="submission" date="2024-04" db="EMBL/GenBank/DDBJ databases">
        <title>Tritrichomonas musculus Genome.</title>
        <authorList>
            <person name="Alves-Ferreira E."/>
            <person name="Grigg M."/>
            <person name="Lorenzi H."/>
            <person name="Galac M."/>
        </authorList>
    </citation>
    <scope>NUCLEOTIDE SEQUENCE [LARGE SCALE GENOMIC DNA]</scope>
    <source>
        <strain evidence="1 2">EAF2021</strain>
    </source>
</reference>
<evidence type="ECO:0000313" key="2">
    <source>
        <dbReference type="Proteomes" id="UP001470230"/>
    </source>
</evidence>
<protein>
    <submittedName>
        <fullName evidence="1">Uncharacterized protein</fullName>
    </submittedName>
</protein>
<dbReference type="EMBL" id="JAPFFF010000005">
    <property type="protein sequence ID" value="KAK8889169.1"/>
    <property type="molecule type" value="Genomic_DNA"/>
</dbReference>
<organism evidence="1 2">
    <name type="scientific">Tritrichomonas musculus</name>
    <dbReference type="NCBI Taxonomy" id="1915356"/>
    <lineage>
        <taxon>Eukaryota</taxon>
        <taxon>Metamonada</taxon>
        <taxon>Parabasalia</taxon>
        <taxon>Tritrichomonadida</taxon>
        <taxon>Tritrichomonadidae</taxon>
        <taxon>Tritrichomonas</taxon>
    </lineage>
</organism>
<proteinExistence type="predicted"/>
<comment type="caution">
    <text evidence="1">The sequence shown here is derived from an EMBL/GenBank/DDBJ whole genome shotgun (WGS) entry which is preliminary data.</text>
</comment>